<evidence type="ECO:0000313" key="5">
    <source>
        <dbReference type="Proteomes" id="UP000823561"/>
    </source>
</evidence>
<accession>A0AAV6G321</accession>
<gene>
    <name evidence="4" type="ORF">AALO_G00227170</name>
</gene>
<feature type="region of interest" description="Disordered" evidence="2">
    <location>
        <begin position="158"/>
        <end position="266"/>
    </location>
</feature>
<dbReference type="PANTHER" id="PTHR45740">
    <property type="entry name" value="POLY [ADP-RIBOSE] POLYMERASE"/>
    <property type="match status" value="1"/>
</dbReference>
<evidence type="ECO:0000256" key="2">
    <source>
        <dbReference type="SAM" id="MobiDB-lite"/>
    </source>
</evidence>
<dbReference type="AlphaFoldDB" id="A0AAV6G321"/>
<feature type="region of interest" description="Disordered" evidence="2">
    <location>
        <begin position="1"/>
        <end position="33"/>
    </location>
</feature>
<reference evidence="4 5" key="1">
    <citation type="submission" date="2020-10" db="EMBL/GenBank/DDBJ databases">
        <title>Chromosome-scale genome assembly of the Allis shad, Alosa alosa.</title>
        <authorList>
            <person name="Margot Z."/>
            <person name="Christophe K."/>
            <person name="Cabau C."/>
            <person name="Louis A."/>
            <person name="Berthelot C."/>
            <person name="Parey E."/>
            <person name="Roest Crollius H."/>
            <person name="Montfort J."/>
            <person name="Robinson-Rechavi M."/>
            <person name="Bucao C."/>
            <person name="Bouchez O."/>
            <person name="Gislard M."/>
            <person name="Lluch J."/>
            <person name="Milhes M."/>
            <person name="Lampietro C."/>
            <person name="Lopez Roques C."/>
            <person name="Donnadieu C."/>
            <person name="Braasch I."/>
            <person name="Desvignes T."/>
            <person name="Postlethwait J."/>
            <person name="Bobe J."/>
            <person name="Guiguen Y."/>
        </authorList>
    </citation>
    <scope>NUCLEOTIDE SEQUENCE [LARGE SCALE GENOMIC DNA]</scope>
    <source>
        <strain evidence="4">M-15738</strain>
        <tissue evidence="4">Blood</tissue>
    </source>
</reference>
<evidence type="ECO:0000256" key="1">
    <source>
        <dbReference type="ARBA" id="ARBA00024347"/>
    </source>
</evidence>
<dbReference type="PANTHER" id="PTHR45740:SF2">
    <property type="entry name" value="POLY [ADP-RIBOSE] POLYMERASE"/>
    <property type="match status" value="1"/>
</dbReference>
<dbReference type="SUPFAM" id="SSF56399">
    <property type="entry name" value="ADP-ribosylation"/>
    <property type="match status" value="1"/>
</dbReference>
<organism evidence="4 5">
    <name type="scientific">Alosa alosa</name>
    <name type="common">allis shad</name>
    <dbReference type="NCBI Taxonomy" id="278164"/>
    <lineage>
        <taxon>Eukaryota</taxon>
        <taxon>Metazoa</taxon>
        <taxon>Chordata</taxon>
        <taxon>Craniata</taxon>
        <taxon>Vertebrata</taxon>
        <taxon>Euteleostomi</taxon>
        <taxon>Actinopterygii</taxon>
        <taxon>Neopterygii</taxon>
        <taxon>Teleostei</taxon>
        <taxon>Clupei</taxon>
        <taxon>Clupeiformes</taxon>
        <taxon>Clupeoidei</taxon>
        <taxon>Clupeidae</taxon>
        <taxon>Alosa</taxon>
    </lineage>
</organism>
<feature type="compositionally biased region" description="Polar residues" evidence="2">
    <location>
        <begin position="335"/>
        <end position="352"/>
    </location>
</feature>
<feature type="compositionally biased region" description="Low complexity" evidence="2">
    <location>
        <begin position="174"/>
        <end position="189"/>
    </location>
</feature>
<comment type="similarity">
    <text evidence="1">Belongs to the ARTD/PARP family.</text>
</comment>
<dbReference type="InterPro" id="IPR051712">
    <property type="entry name" value="ARTD-AVP"/>
</dbReference>
<dbReference type="InterPro" id="IPR012317">
    <property type="entry name" value="Poly(ADP-ribose)pol_cat_dom"/>
</dbReference>
<feature type="compositionally biased region" description="Polar residues" evidence="2">
    <location>
        <begin position="238"/>
        <end position="256"/>
    </location>
</feature>
<feature type="region of interest" description="Disordered" evidence="2">
    <location>
        <begin position="292"/>
        <end position="365"/>
    </location>
</feature>
<protein>
    <recommendedName>
        <fullName evidence="3">PARP catalytic domain-containing protein</fullName>
    </recommendedName>
</protein>
<evidence type="ECO:0000313" key="4">
    <source>
        <dbReference type="EMBL" id="KAG5267897.1"/>
    </source>
</evidence>
<sequence>MVHKNLRYGTQRPVRRRPKFVSSDDVQTARTRKRERMKVNNKKYGERKFLLFHGTESDSKLIDSICYQNFDCKCGGKGAEYGEGCYFARDALYSHLDTSDHGMHSMFVCRALVGSYTKGQSYRLSTTIFDFPDSSTAFKSMESAPQMVTVATLTLNSSVSPSSVVPSTAGRLPSDSLTTTGQSGTSSGTVLPQLSSSDTSAPTVGASSPSSVQTTPTKPSTGSLQSSATKLIPYPRASKSSNLDPTRVLPSTRSQAVSVKPCPPPKPVGVSHFVIPIKEILGTTCTHSAVSEEINPPVSGPAPHNNSRVPSPMPRQVASSSVASDTTAQSSASQGGSDDTTDPSSPERQTPRVSDLINRFNHGKL</sequence>
<evidence type="ECO:0000259" key="3">
    <source>
        <dbReference type="Pfam" id="PF00644"/>
    </source>
</evidence>
<dbReference type="EMBL" id="JADWDJ010000017">
    <property type="protein sequence ID" value="KAG5267897.1"/>
    <property type="molecule type" value="Genomic_DNA"/>
</dbReference>
<name>A0AAV6G321_9TELE</name>
<dbReference type="Proteomes" id="UP000823561">
    <property type="component" value="Chromosome 17"/>
</dbReference>
<proteinExistence type="inferred from homology"/>
<feature type="compositionally biased region" description="Low complexity" evidence="2">
    <location>
        <begin position="316"/>
        <end position="334"/>
    </location>
</feature>
<keyword evidence="5" id="KW-1185">Reference proteome</keyword>
<dbReference type="GO" id="GO:0005634">
    <property type="term" value="C:nucleus"/>
    <property type="evidence" value="ECO:0007669"/>
    <property type="project" value="TreeGrafter"/>
</dbReference>
<feature type="compositionally biased region" description="Low complexity" evidence="2">
    <location>
        <begin position="158"/>
        <end position="167"/>
    </location>
</feature>
<feature type="domain" description="PARP catalytic" evidence="3">
    <location>
        <begin position="32"/>
        <end position="116"/>
    </location>
</feature>
<dbReference type="GO" id="GO:1990404">
    <property type="term" value="F:NAD+-protein mono-ADP-ribosyltransferase activity"/>
    <property type="evidence" value="ECO:0007669"/>
    <property type="project" value="TreeGrafter"/>
</dbReference>
<feature type="compositionally biased region" description="Polar residues" evidence="2">
    <location>
        <begin position="190"/>
        <end position="229"/>
    </location>
</feature>
<dbReference type="Gene3D" id="3.90.228.10">
    <property type="match status" value="1"/>
</dbReference>
<dbReference type="GO" id="GO:0003950">
    <property type="term" value="F:NAD+ poly-ADP-ribosyltransferase activity"/>
    <property type="evidence" value="ECO:0007669"/>
    <property type="project" value="InterPro"/>
</dbReference>
<comment type="caution">
    <text evidence="4">The sequence shown here is derived from an EMBL/GenBank/DDBJ whole genome shotgun (WGS) entry which is preliminary data.</text>
</comment>
<dbReference type="Pfam" id="PF00644">
    <property type="entry name" value="PARP"/>
    <property type="match status" value="1"/>
</dbReference>